<evidence type="ECO:0000256" key="1">
    <source>
        <dbReference type="SAM" id="SignalP"/>
    </source>
</evidence>
<dbReference type="Gene3D" id="3.10.350.10">
    <property type="entry name" value="LysM domain"/>
    <property type="match status" value="1"/>
</dbReference>
<dbReference type="CDD" id="cd00118">
    <property type="entry name" value="LysM"/>
    <property type="match status" value="1"/>
</dbReference>
<dbReference type="InterPro" id="IPR036779">
    <property type="entry name" value="LysM_dom_sf"/>
</dbReference>
<sequence length="447" mass="47875">MRGRGVGLLLGLCAALCLSRSTATCPTFVAWLRPDGWAGIHPVICGGVQCNNLDGFVTIAVAPDAASITVSLQIQAAPDSSNIPNFLSAGLYGPALPGEAMPETAAGPLFLVEPAPSPTLAASTWGVTTTLRPANLPAILEALRTGRGFFSVATDRVPEGELRGQLHPPTCLEAQLRPSFEIPPSWEVTEPYAFVSVMVSGAAYSGGDTVRDMAVHFQLPTDRARSLSSAVTQVKAIDEAGSSIVVIQPNPWDSCVRGSFDGRNQGGLLCTDLQRHTYTGEVNLESQATTVFHVQHQVAKGVVDALRNATARFVVETVNSRNDPATDFEVEGRVLDAVPCRRLMSKHDSLYSVARAFRSDWVTLWSLNEGNPDVRRTLEPRYYAHPLQVLRGETSFAISRRYGMTEGEILKVNPAISDINSLPVGSVVCVVPNWQATVAGNGQRVCA</sequence>
<dbReference type="EMBL" id="HBFK01001625">
    <property type="protein sequence ID" value="CAD8734429.1"/>
    <property type="molecule type" value="Transcribed_RNA"/>
</dbReference>
<dbReference type="Pfam" id="PF01476">
    <property type="entry name" value="LysM"/>
    <property type="match status" value="2"/>
</dbReference>
<evidence type="ECO:0000259" key="2">
    <source>
        <dbReference type="PROSITE" id="PS51782"/>
    </source>
</evidence>
<feature type="chain" id="PRO_5035676871" description="LysM domain-containing protein" evidence="1">
    <location>
        <begin position="24"/>
        <end position="447"/>
    </location>
</feature>
<name>A0A6T8GQ62_HEMAN</name>
<reference evidence="3" key="1">
    <citation type="submission" date="2021-01" db="EMBL/GenBank/DDBJ databases">
        <authorList>
            <person name="Corre E."/>
            <person name="Pelletier E."/>
            <person name="Niang G."/>
            <person name="Scheremetjew M."/>
            <person name="Finn R."/>
            <person name="Kale V."/>
            <person name="Holt S."/>
            <person name="Cochrane G."/>
            <person name="Meng A."/>
            <person name="Brown T."/>
            <person name="Cohen L."/>
        </authorList>
    </citation>
    <scope>NUCLEOTIDE SEQUENCE</scope>
    <source>
        <strain evidence="3">CCMP441</strain>
        <strain evidence="4">CCMP644</strain>
    </source>
</reference>
<accession>A0A6T8GQ62</accession>
<gene>
    <name evidence="4" type="ORF">HAND00432_LOCUS28281</name>
    <name evidence="3" type="ORF">HAND1043_LOCUS920</name>
</gene>
<dbReference type="AlphaFoldDB" id="A0A6T8GQ62"/>
<proteinExistence type="predicted"/>
<dbReference type="InterPro" id="IPR018392">
    <property type="entry name" value="LysM"/>
</dbReference>
<evidence type="ECO:0000313" key="3">
    <source>
        <dbReference type="EMBL" id="CAD8734429.1"/>
    </source>
</evidence>
<dbReference type="EMBL" id="HBFX01047030">
    <property type="protein sequence ID" value="CAD8977273.1"/>
    <property type="molecule type" value="Transcribed_RNA"/>
</dbReference>
<feature type="domain" description="LysM" evidence="2">
    <location>
        <begin position="385"/>
        <end position="430"/>
    </location>
</feature>
<keyword evidence="1" id="KW-0732">Signal</keyword>
<feature type="signal peptide" evidence="1">
    <location>
        <begin position="1"/>
        <end position="23"/>
    </location>
</feature>
<dbReference type="SUPFAM" id="SSF54106">
    <property type="entry name" value="LysM domain"/>
    <property type="match status" value="1"/>
</dbReference>
<organism evidence="3">
    <name type="scientific">Hemiselmis andersenii</name>
    <name type="common">Cryptophyte alga</name>
    <dbReference type="NCBI Taxonomy" id="464988"/>
    <lineage>
        <taxon>Eukaryota</taxon>
        <taxon>Cryptophyceae</taxon>
        <taxon>Cryptomonadales</taxon>
        <taxon>Hemiselmidaceae</taxon>
        <taxon>Hemiselmis</taxon>
    </lineage>
</organism>
<dbReference type="PROSITE" id="PS51782">
    <property type="entry name" value="LYSM"/>
    <property type="match status" value="1"/>
</dbReference>
<evidence type="ECO:0000313" key="4">
    <source>
        <dbReference type="EMBL" id="CAD8977273.1"/>
    </source>
</evidence>
<dbReference type="SMART" id="SM00257">
    <property type="entry name" value="LysM"/>
    <property type="match status" value="1"/>
</dbReference>
<protein>
    <recommendedName>
        <fullName evidence="2">LysM domain-containing protein</fullName>
    </recommendedName>
</protein>